<dbReference type="EMBL" id="BMJM01000002">
    <property type="protein sequence ID" value="GGE05216.1"/>
    <property type="molecule type" value="Genomic_DNA"/>
</dbReference>
<keyword evidence="3" id="KW-1133">Transmembrane helix</keyword>
<dbReference type="InterPro" id="IPR029069">
    <property type="entry name" value="HotDog_dom_sf"/>
</dbReference>
<dbReference type="SUPFAM" id="SSF54637">
    <property type="entry name" value="Thioesterase/thiol ester dehydrase-isomerase"/>
    <property type="match status" value="1"/>
</dbReference>
<evidence type="ECO:0000256" key="1">
    <source>
        <dbReference type="ARBA" id="ARBA00008324"/>
    </source>
</evidence>
<organism evidence="5 6">
    <name type="scientific">Sandarakinorhabdus glacialis</name>
    <dbReference type="NCBI Taxonomy" id="1614636"/>
    <lineage>
        <taxon>Bacteria</taxon>
        <taxon>Pseudomonadati</taxon>
        <taxon>Pseudomonadota</taxon>
        <taxon>Alphaproteobacteria</taxon>
        <taxon>Sphingomonadales</taxon>
        <taxon>Sphingosinicellaceae</taxon>
        <taxon>Sandarakinorhabdus</taxon>
    </lineage>
</organism>
<dbReference type="Gene3D" id="3.10.129.10">
    <property type="entry name" value="Hotdog Thioesterase"/>
    <property type="match status" value="1"/>
</dbReference>
<reference evidence="5" key="2">
    <citation type="submission" date="2020-09" db="EMBL/GenBank/DDBJ databases">
        <authorList>
            <person name="Sun Q."/>
            <person name="Zhou Y."/>
        </authorList>
    </citation>
    <scope>NUCLEOTIDE SEQUENCE</scope>
    <source>
        <strain evidence="5">CGMCC 1.15519</strain>
    </source>
</reference>
<dbReference type="InterPro" id="IPR003736">
    <property type="entry name" value="PAAI_dom"/>
</dbReference>
<comment type="similarity">
    <text evidence="1">Belongs to the thioesterase PaaI family.</text>
</comment>
<dbReference type="GO" id="GO:0047617">
    <property type="term" value="F:fatty acyl-CoA hydrolase activity"/>
    <property type="evidence" value="ECO:0007669"/>
    <property type="project" value="InterPro"/>
</dbReference>
<dbReference type="Proteomes" id="UP000635071">
    <property type="component" value="Unassembled WGS sequence"/>
</dbReference>
<dbReference type="InterPro" id="IPR006683">
    <property type="entry name" value="Thioestr_dom"/>
</dbReference>
<dbReference type="CDD" id="cd03443">
    <property type="entry name" value="PaaI_thioesterase"/>
    <property type="match status" value="1"/>
</dbReference>
<dbReference type="PANTHER" id="PTHR21660:SF1">
    <property type="entry name" value="ACYL-COENZYME A THIOESTERASE 13"/>
    <property type="match status" value="1"/>
</dbReference>
<comment type="caution">
    <text evidence="5">The sequence shown here is derived from an EMBL/GenBank/DDBJ whole genome shotgun (WGS) entry which is preliminary data.</text>
</comment>
<dbReference type="Pfam" id="PF03061">
    <property type="entry name" value="4HBT"/>
    <property type="match status" value="1"/>
</dbReference>
<feature type="domain" description="Thioesterase" evidence="4">
    <location>
        <begin position="66"/>
        <end position="140"/>
    </location>
</feature>
<name>A0A916ZND3_9SPHN</name>
<dbReference type="PANTHER" id="PTHR21660">
    <property type="entry name" value="THIOESTERASE SUPERFAMILY MEMBER-RELATED"/>
    <property type="match status" value="1"/>
</dbReference>
<keyword evidence="6" id="KW-1185">Reference proteome</keyword>
<protein>
    <submittedName>
        <fullName evidence="5">Thioesterase</fullName>
    </submittedName>
</protein>
<evidence type="ECO:0000313" key="5">
    <source>
        <dbReference type="EMBL" id="GGE05216.1"/>
    </source>
</evidence>
<keyword evidence="2" id="KW-0378">Hydrolase</keyword>
<gene>
    <name evidence="5" type="ORF">GCM10011529_09520</name>
</gene>
<dbReference type="InterPro" id="IPR039298">
    <property type="entry name" value="ACOT13"/>
</dbReference>
<feature type="transmembrane region" description="Helical" evidence="3">
    <location>
        <begin position="64"/>
        <end position="86"/>
    </location>
</feature>
<proteinExistence type="inferred from homology"/>
<dbReference type="NCBIfam" id="TIGR00369">
    <property type="entry name" value="unchar_dom_1"/>
    <property type="match status" value="1"/>
</dbReference>
<sequence length="171" mass="19020">MLRRTIHCRMAREHITDGPNAGWTRWRRDPDGRFASLLGDFYFREGETSGVECKMETDRRHSNGLGYIHGGFIMSFIDMAMFAFIFRQLENHAAVTLSCATDFLSAGIVGKPIEATGEILKETGKMLFVRGLVTQDGENVASFTGTMRKIARPGLTLGAGATERPRSTRVD</sequence>
<evidence type="ECO:0000313" key="6">
    <source>
        <dbReference type="Proteomes" id="UP000635071"/>
    </source>
</evidence>
<evidence type="ECO:0000256" key="2">
    <source>
        <dbReference type="ARBA" id="ARBA00022801"/>
    </source>
</evidence>
<dbReference type="AlphaFoldDB" id="A0A916ZND3"/>
<evidence type="ECO:0000259" key="4">
    <source>
        <dbReference type="Pfam" id="PF03061"/>
    </source>
</evidence>
<keyword evidence="3" id="KW-0812">Transmembrane</keyword>
<reference evidence="5" key="1">
    <citation type="journal article" date="2014" name="Int. J. Syst. Evol. Microbiol.">
        <title>Complete genome sequence of Corynebacterium casei LMG S-19264T (=DSM 44701T), isolated from a smear-ripened cheese.</title>
        <authorList>
            <consortium name="US DOE Joint Genome Institute (JGI-PGF)"/>
            <person name="Walter F."/>
            <person name="Albersmeier A."/>
            <person name="Kalinowski J."/>
            <person name="Ruckert C."/>
        </authorList>
    </citation>
    <scope>NUCLEOTIDE SEQUENCE</scope>
    <source>
        <strain evidence="5">CGMCC 1.15519</strain>
    </source>
</reference>
<keyword evidence="3" id="KW-0472">Membrane</keyword>
<evidence type="ECO:0000256" key="3">
    <source>
        <dbReference type="SAM" id="Phobius"/>
    </source>
</evidence>
<accession>A0A916ZND3</accession>